<dbReference type="PANTHER" id="PTHR43037">
    <property type="entry name" value="UNNAMED PRODUCT-RELATED"/>
    <property type="match status" value="1"/>
</dbReference>
<dbReference type="EMBL" id="BAABKM010000002">
    <property type="protein sequence ID" value="GAA4711443.1"/>
    <property type="molecule type" value="Genomic_DNA"/>
</dbReference>
<name>A0ABP8XMU6_9ACTN</name>
<keyword evidence="1 3" id="KW-0732">Signal</keyword>
<proteinExistence type="predicted"/>
<keyword evidence="2" id="KW-0378">Hydrolase</keyword>
<accession>A0ABP8XMU6</accession>
<evidence type="ECO:0000259" key="4">
    <source>
        <dbReference type="Pfam" id="PF07705"/>
    </source>
</evidence>
<feature type="domain" description="CARDB" evidence="4">
    <location>
        <begin position="33"/>
        <end position="136"/>
    </location>
</feature>
<dbReference type="Gene3D" id="3.40.50.1820">
    <property type="entry name" value="alpha/beta hydrolase"/>
    <property type="match status" value="1"/>
</dbReference>
<dbReference type="SUPFAM" id="SSF53474">
    <property type="entry name" value="alpha/beta-Hydrolases"/>
    <property type="match status" value="1"/>
</dbReference>
<keyword evidence="6" id="KW-1185">Reference proteome</keyword>
<dbReference type="Pfam" id="PF07705">
    <property type="entry name" value="CARDB"/>
    <property type="match status" value="1"/>
</dbReference>
<dbReference type="InterPro" id="IPR011635">
    <property type="entry name" value="CARDB"/>
</dbReference>
<evidence type="ECO:0000256" key="3">
    <source>
        <dbReference type="SAM" id="SignalP"/>
    </source>
</evidence>
<dbReference type="Gene3D" id="2.60.40.10">
    <property type="entry name" value="Immunoglobulins"/>
    <property type="match status" value="1"/>
</dbReference>
<evidence type="ECO:0000313" key="6">
    <source>
        <dbReference type="Proteomes" id="UP001499974"/>
    </source>
</evidence>
<dbReference type="Proteomes" id="UP001499974">
    <property type="component" value="Unassembled WGS sequence"/>
</dbReference>
<dbReference type="InterPro" id="IPR029058">
    <property type="entry name" value="AB_hydrolase_fold"/>
</dbReference>
<dbReference type="InterPro" id="IPR013783">
    <property type="entry name" value="Ig-like_fold"/>
</dbReference>
<evidence type="ECO:0000313" key="5">
    <source>
        <dbReference type="EMBL" id="GAA4711443.1"/>
    </source>
</evidence>
<dbReference type="InterPro" id="IPR050955">
    <property type="entry name" value="Plant_Biomass_Hydrol_Est"/>
</dbReference>
<dbReference type="PANTHER" id="PTHR43037:SF5">
    <property type="entry name" value="FERULOYL ESTERASE"/>
    <property type="match status" value="1"/>
</dbReference>
<feature type="signal peptide" evidence="3">
    <location>
        <begin position="1"/>
        <end position="27"/>
    </location>
</feature>
<gene>
    <name evidence="5" type="ORF">GCM10023349_33030</name>
</gene>
<reference evidence="6" key="1">
    <citation type="journal article" date="2019" name="Int. J. Syst. Evol. Microbiol.">
        <title>The Global Catalogue of Microorganisms (GCM) 10K type strain sequencing project: providing services to taxonomists for standard genome sequencing and annotation.</title>
        <authorList>
            <consortium name="The Broad Institute Genomics Platform"/>
            <consortium name="The Broad Institute Genome Sequencing Center for Infectious Disease"/>
            <person name="Wu L."/>
            <person name="Ma J."/>
        </authorList>
    </citation>
    <scope>NUCLEOTIDE SEQUENCE [LARGE SCALE GENOMIC DNA]</scope>
    <source>
        <strain evidence="6">JCM 18531</strain>
    </source>
</reference>
<protein>
    <recommendedName>
        <fullName evidence="4">CARDB domain-containing protein</fullName>
    </recommendedName>
</protein>
<comment type="caution">
    <text evidence="5">The sequence shown here is derived from an EMBL/GenBank/DDBJ whole genome shotgun (WGS) entry which is preliminary data.</text>
</comment>
<sequence>MRRAVALSLGLVLGLLPGLVGPPPTYAAGETGPDLVVTRGSVRVTGERVVAALVVTNGRGARARAAGRSVVRLTAERAGRAVVLGSRPVPRLAAGHHARVRFAVPTARLQPGRYTVRACADPRHRLRERSERNNCRVLGRVTVRTTSTGALCTTRLCDPLDVARGTEVPYTDASGSYWVYVPDDGSDAPYRVLIWLHGCGGDHGDIWGAADYWGYHYIAIVPDGAEGGCWSMSTGPDRVLRTVASLTAHFDIDPRRVVLGGYSSGGDLAYRTAFLHAERFAGVLAMNTSPFRDNGTTPSDAAQAAWRFPVVHLLHTDDETYPEAGVDAELADLEDLGYPVTRLELAGTHWDEPTDPDNPTDGTWHDFQEVLVKGHMDDDWVSP</sequence>
<organism evidence="5 6">
    <name type="scientific">Nocardioides conyzicola</name>
    <dbReference type="NCBI Taxonomy" id="1651781"/>
    <lineage>
        <taxon>Bacteria</taxon>
        <taxon>Bacillati</taxon>
        <taxon>Actinomycetota</taxon>
        <taxon>Actinomycetes</taxon>
        <taxon>Propionibacteriales</taxon>
        <taxon>Nocardioidaceae</taxon>
        <taxon>Nocardioides</taxon>
    </lineage>
</organism>
<evidence type="ECO:0000256" key="2">
    <source>
        <dbReference type="ARBA" id="ARBA00022801"/>
    </source>
</evidence>
<feature type="chain" id="PRO_5046375878" description="CARDB domain-containing protein" evidence="3">
    <location>
        <begin position="28"/>
        <end position="383"/>
    </location>
</feature>
<evidence type="ECO:0000256" key="1">
    <source>
        <dbReference type="ARBA" id="ARBA00022729"/>
    </source>
</evidence>